<evidence type="ECO:0008006" key="3">
    <source>
        <dbReference type="Google" id="ProtNLM"/>
    </source>
</evidence>
<keyword evidence="2" id="KW-1185">Reference proteome</keyword>
<dbReference type="KEGG" id="atq:GH723_03575"/>
<dbReference type="RefSeq" id="WP_153758359.1">
    <property type="nucleotide sequence ID" value="NZ_CP045851.1"/>
</dbReference>
<reference evidence="1 2" key="1">
    <citation type="submission" date="2019-11" db="EMBL/GenBank/DDBJ databases">
        <authorList>
            <person name="He Y."/>
        </authorList>
    </citation>
    <scope>NUCLEOTIDE SEQUENCE [LARGE SCALE GENOMIC DNA]</scope>
    <source>
        <strain evidence="1 2">SCSIO 58843</strain>
    </source>
</reference>
<accession>A0A5Q2RF00</accession>
<proteinExistence type="predicted"/>
<dbReference type="SUPFAM" id="SSF110849">
    <property type="entry name" value="ParB/Sulfiredoxin"/>
    <property type="match status" value="1"/>
</dbReference>
<dbReference type="EMBL" id="CP045851">
    <property type="protein sequence ID" value="QGG94253.1"/>
    <property type="molecule type" value="Genomic_DNA"/>
</dbReference>
<evidence type="ECO:0000313" key="1">
    <source>
        <dbReference type="EMBL" id="QGG94253.1"/>
    </source>
</evidence>
<dbReference type="Proteomes" id="UP000334019">
    <property type="component" value="Chromosome"/>
</dbReference>
<dbReference type="AlphaFoldDB" id="A0A5Q2RF00"/>
<name>A0A5Q2RF00_9ACTN</name>
<evidence type="ECO:0000313" key="2">
    <source>
        <dbReference type="Proteomes" id="UP000334019"/>
    </source>
</evidence>
<protein>
    <recommendedName>
        <fullName evidence="3">ParB/Sulfiredoxin domain-containing protein</fullName>
    </recommendedName>
</protein>
<gene>
    <name evidence="1" type="ORF">GH723_03575</name>
</gene>
<dbReference type="InterPro" id="IPR036086">
    <property type="entry name" value="ParB/Sulfiredoxin_sf"/>
</dbReference>
<organism evidence="1 2">
    <name type="scientific">Actinomarinicola tropica</name>
    <dbReference type="NCBI Taxonomy" id="2789776"/>
    <lineage>
        <taxon>Bacteria</taxon>
        <taxon>Bacillati</taxon>
        <taxon>Actinomycetota</taxon>
        <taxon>Acidimicrobiia</taxon>
        <taxon>Acidimicrobiales</taxon>
        <taxon>Iamiaceae</taxon>
        <taxon>Actinomarinicola</taxon>
    </lineage>
</organism>
<sequence>MTADQRFDLASARRAGERDELGAWVAEFLASPGSDNAELGEILSDQDLWWLGPVQVPIDQLHRLAGPPGDPVLVPVKDEDWRDDVEDLEEKVEEGWEPPPVVVTWRDDQMVLEDGNHRVEGMRRAGEREAWAVIGFHDPEHRERFRVPRS</sequence>